<dbReference type="RefSeq" id="WP_203835248.1">
    <property type="nucleotide sequence ID" value="NZ_BAAATV010000004.1"/>
</dbReference>
<comment type="caution">
    <text evidence="5">The sequence shown here is derived from an EMBL/GenBank/DDBJ whole genome shotgun (WGS) entry which is preliminary data.</text>
</comment>
<evidence type="ECO:0000313" key="5">
    <source>
        <dbReference type="EMBL" id="GIE17980.1"/>
    </source>
</evidence>
<dbReference type="InterPro" id="IPR008979">
    <property type="entry name" value="Galactose-bd-like_sf"/>
</dbReference>
<accession>A0ABQ3ZHE5</accession>
<dbReference type="SUPFAM" id="SSF49785">
    <property type="entry name" value="Galactose-binding domain-like"/>
    <property type="match status" value="1"/>
</dbReference>
<proteinExistence type="predicted"/>
<reference evidence="5 6" key="1">
    <citation type="submission" date="2021-01" db="EMBL/GenBank/DDBJ databases">
        <title>Whole genome shotgun sequence of Actinoplanes humidus NBRC 14915.</title>
        <authorList>
            <person name="Komaki H."/>
            <person name="Tamura T."/>
        </authorList>
    </citation>
    <scope>NUCLEOTIDE SEQUENCE [LARGE SCALE GENOMIC DNA]</scope>
    <source>
        <strain evidence="5 6">NBRC 14915</strain>
    </source>
</reference>
<sequence length="554" mass="58879">MRRFCAIAVLVLLILTPTPARAATPSLYGVSALQNLTVTMDDGVVIAAQVIYPTDLTTGARAPGTFPVLLSQDPYGIAGPFPSVMAGRYFVQHGYIYIATSVRGTGSSGGRLDWFGARQGRDGAELVDWAAHALPGSDGTVGLDGCSYLGINQWFTAAAVGPHSPLKVIAPFCTDSDFYNDFAALGGIPTTAVADTGDLEPRGPQDNPATDPQSETVNDLATGGPRSYNNRYWQDRSVIRLMPAVVANNIPALTEAGWHDLFPGGNLGAYTAAQNAYFHRPLTAPVRPGDRVTARYQAIVGPWEHQQNVDSPTMQAIRLAWFDTWLKHTPTAMATTRTPLHLFQTGANRWVDVAAWPPSPATATFDFGADTKTLAWAPSSALTYTSAPLTHAAVLDGPSTVTVHASSTTTDVQLTATLTALTPDGSVVKQAEGVLIGSQRKLDPRISWYGSSHALLQPSHPFTKASRQPVTPGVTTRYDIALLATFALLPAGTRLQLTLTSQAPATFHLTLAPTPQQLSNLAGGIYTIEQSILNVPLADPALFHTSTTDWGPSS</sequence>
<dbReference type="SMART" id="SM00939">
    <property type="entry name" value="PepX_C"/>
    <property type="match status" value="1"/>
</dbReference>
<name>A0ABQ3ZHE5_9ACTN</name>
<feature type="chain" id="PRO_5045160375" evidence="3">
    <location>
        <begin position="23"/>
        <end position="554"/>
    </location>
</feature>
<dbReference type="Proteomes" id="UP000603200">
    <property type="component" value="Unassembled WGS sequence"/>
</dbReference>
<keyword evidence="6" id="KW-1185">Reference proteome</keyword>
<feature type="domain" description="Xaa-Pro dipeptidyl-peptidase C-terminal" evidence="4">
    <location>
        <begin position="319"/>
        <end position="533"/>
    </location>
</feature>
<evidence type="ECO:0000256" key="1">
    <source>
        <dbReference type="ARBA" id="ARBA00022801"/>
    </source>
</evidence>
<dbReference type="Pfam" id="PF08530">
    <property type="entry name" value="PepX_C"/>
    <property type="match status" value="1"/>
</dbReference>
<dbReference type="InterPro" id="IPR005674">
    <property type="entry name" value="CocE/Ser_esterase"/>
</dbReference>
<keyword evidence="3" id="KW-0732">Signal</keyword>
<dbReference type="Gene3D" id="3.40.50.1820">
    <property type="entry name" value="alpha/beta hydrolase"/>
    <property type="match status" value="1"/>
</dbReference>
<protein>
    <submittedName>
        <fullName evidence="5">Acyl esterase</fullName>
    </submittedName>
</protein>
<dbReference type="InterPro" id="IPR000383">
    <property type="entry name" value="Xaa-Pro-like_dom"/>
</dbReference>
<dbReference type="SUPFAM" id="SSF53474">
    <property type="entry name" value="alpha/beta-Hydrolases"/>
    <property type="match status" value="1"/>
</dbReference>
<dbReference type="Gene3D" id="2.60.120.260">
    <property type="entry name" value="Galactose-binding domain-like"/>
    <property type="match status" value="1"/>
</dbReference>
<evidence type="ECO:0000256" key="3">
    <source>
        <dbReference type="SAM" id="SignalP"/>
    </source>
</evidence>
<evidence type="ECO:0000256" key="2">
    <source>
        <dbReference type="SAM" id="MobiDB-lite"/>
    </source>
</evidence>
<keyword evidence="1" id="KW-0378">Hydrolase</keyword>
<dbReference type="Pfam" id="PF02129">
    <property type="entry name" value="Peptidase_S15"/>
    <property type="match status" value="1"/>
</dbReference>
<feature type="region of interest" description="Disordered" evidence="2">
    <location>
        <begin position="193"/>
        <end position="225"/>
    </location>
</feature>
<gene>
    <name evidence="5" type="ORF">Ahu01nite_010820</name>
</gene>
<dbReference type="InterPro" id="IPR029058">
    <property type="entry name" value="AB_hydrolase_fold"/>
</dbReference>
<organism evidence="5 6">
    <name type="scientific">Winogradskya humida</name>
    <dbReference type="NCBI Taxonomy" id="113566"/>
    <lineage>
        <taxon>Bacteria</taxon>
        <taxon>Bacillati</taxon>
        <taxon>Actinomycetota</taxon>
        <taxon>Actinomycetes</taxon>
        <taxon>Micromonosporales</taxon>
        <taxon>Micromonosporaceae</taxon>
        <taxon>Winogradskya</taxon>
    </lineage>
</organism>
<evidence type="ECO:0000313" key="6">
    <source>
        <dbReference type="Proteomes" id="UP000603200"/>
    </source>
</evidence>
<dbReference type="InterPro" id="IPR013736">
    <property type="entry name" value="Xaa-Pro_dipept_C"/>
</dbReference>
<dbReference type="NCBIfam" id="TIGR00976">
    <property type="entry name" value="CocE_NonD"/>
    <property type="match status" value="1"/>
</dbReference>
<dbReference type="EMBL" id="BOMN01000013">
    <property type="protein sequence ID" value="GIE17980.1"/>
    <property type="molecule type" value="Genomic_DNA"/>
</dbReference>
<feature type="compositionally biased region" description="Polar residues" evidence="2">
    <location>
        <begin position="207"/>
        <end position="219"/>
    </location>
</feature>
<evidence type="ECO:0000259" key="4">
    <source>
        <dbReference type="SMART" id="SM00939"/>
    </source>
</evidence>
<feature type="signal peptide" evidence="3">
    <location>
        <begin position="1"/>
        <end position="22"/>
    </location>
</feature>